<proteinExistence type="predicted"/>
<dbReference type="AlphaFoldDB" id="A0A0F9RBA2"/>
<organism evidence="2">
    <name type="scientific">marine sediment metagenome</name>
    <dbReference type="NCBI Taxonomy" id="412755"/>
    <lineage>
        <taxon>unclassified sequences</taxon>
        <taxon>metagenomes</taxon>
        <taxon>ecological metagenomes</taxon>
    </lineage>
</organism>
<comment type="caution">
    <text evidence="2">The sequence shown here is derived from an EMBL/GenBank/DDBJ whole genome shotgun (WGS) entry which is preliminary data.</text>
</comment>
<accession>A0A0F9RBA2</accession>
<gene>
    <name evidence="2" type="ORF">LCGC14_0615240</name>
</gene>
<evidence type="ECO:0000313" key="2">
    <source>
        <dbReference type="EMBL" id="KKN52174.1"/>
    </source>
</evidence>
<reference evidence="2" key="1">
    <citation type="journal article" date="2015" name="Nature">
        <title>Complex archaea that bridge the gap between prokaryotes and eukaryotes.</title>
        <authorList>
            <person name="Spang A."/>
            <person name="Saw J.H."/>
            <person name="Jorgensen S.L."/>
            <person name="Zaremba-Niedzwiedzka K."/>
            <person name="Martijn J."/>
            <person name="Lind A.E."/>
            <person name="van Eijk R."/>
            <person name="Schleper C."/>
            <person name="Guy L."/>
            <person name="Ettema T.J."/>
        </authorList>
    </citation>
    <scope>NUCLEOTIDE SEQUENCE</scope>
</reference>
<evidence type="ECO:0000256" key="1">
    <source>
        <dbReference type="SAM" id="MobiDB-lite"/>
    </source>
</evidence>
<dbReference type="EMBL" id="LAZR01001030">
    <property type="protein sequence ID" value="KKN52174.1"/>
    <property type="molecule type" value="Genomic_DNA"/>
</dbReference>
<dbReference type="CDD" id="cd21631">
    <property type="entry name" value="RHH_CopG_NikR-like"/>
    <property type="match status" value="1"/>
</dbReference>
<protein>
    <submittedName>
        <fullName evidence="2">Uncharacterized protein</fullName>
    </submittedName>
</protein>
<sequence length="132" mass="14935">MKKTTVMLPQETIDWLREKSHKEHTSVGAIIRKAIDALKSTPPLHTPDNFGAAPTNKNPEEKVYRYNNSDPVTEEKPWKEITRCEFQACRKDAIGNFNISTYSTDTGDQITTKHLCKLHKHLASKEGAVTDV</sequence>
<name>A0A0F9RBA2_9ZZZZ</name>
<feature type="region of interest" description="Disordered" evidence="1">
    <location>
        <begin position="40"/>
        <end position="72"/>
    </location>
</feature>